<dbReference type="RefSeq" id="WP_380708603.1">
    <property type="nucleotide sequence ID" value="NZ_JBHSFN010000038.1"/>
</dbReference>
<dbReference type="InterPro" id="IPR053137">
    <property type="entry name" value="NLR-like"/>
</dbReference>
<dbReference type="Pfam" id="PF13374">
    <property type="entry name" value="TPR_10"/>
    <property type="match status" value="2"/>
</dbReference>
<dbReference type="Gene3D" id="1.25.40.10">
    <property type="entry name" value="Tetratricopeptide repeat domain"/>
    <property type="match status" value="3"/>
</dbReference>
<dbReference type="InterPro" id="IPR027417">
    <property type="entry name" value="P-loop_NTPase"/>
</dbReference>
<feature type="domain" description="TIR" evidence="1">
    <location>
        <begin position="6"/>
        <end position="138"/>
    </location>
</feature>
<dbReference type="InterPro" id="IPR000157">
    <property type="entry name" value="TIR_dom"/>
</dbReference>
<dbReference type="Pfam" id="PF13676">
    <property type="entry name" value="TIR_2"/>
    <property type="match status" value="1"/>
</dbReference>
<evidence type="ECO:0000259" key="1">
    <source>
        <dbReference type="PROSITE" id="PS50104"/>
    </source>
</evidence>
<dbReference type="SUPFAM" id="SSF52200">
    <property type="entry name" value="Toll/Interleukin receptor TIR domain"/>
    <property type="match status" value="1"/>
</dbReference>
<sequence length="1114" mass="124060">MSDTEYTAEFFVSHADTDVQWAEWIAFELESAGYGVILKAWDIRPGDNRLDKIDEALSTCRHTLYVLSAEHDAEVAARTAAQYLGLQGRERALIPVRVDDGGGDVSPSIGALVPIDLRDVDDEDEARRRLLAGVAERAERVARAGFPNRSGKRVRFPGAEQEVCELRGHRPDPRFTGRDDMMADLYRALRANRSTSTVQAITGLGGLGKTQVAVEYAFRHGIAYDLVWWVRAEDPSTLRGDYAELATELGLPFEQDDQAIAALRQALRRRNNWLLIFDNAEDPDELLPLLPERHTGHVLITSRRPEWPHAELRHLDVLPVPAAVEYLRHWGRVSSADTAKDLADALGCLPLALEQAASVIADGMAATDYLDQLHKQSPELFMQGRTGNHQATIASTWRVSFDRLADRSPAAVALFRLAAFLGAEAIPLDRLVPVPGMPAELAEALTDPFRRTEATKALREYSLAKTGDGLMSIHRMVQAVTRTELAADESRWAAFALATMSTAFPNEVGDPASWPTCETMLAHALSSAQHARRLGVDIAGTIDLLDRVGRYLLARGRSDRAAAVVEDALKSAKQLPTDALEYLRCRNTQGLILLSQGDHHRARQAQEEVYQARIRKLGEDNVETLRAGRDLVEALYRQGQWAQATQLQNRLVETFTAALGADNLETVTASAYQATLLRSAGQYQRTRNLEERVLEARRRLLGEEHPDTLNAIANLATTLHSQGEYDRAHTLEEQVLDARRRLLGEEHPHTLNAIANLAITLHSQGEYDRAHTMAEQVLDAHRRLLGEEHPHTLDAIAGLATILYSQGEYDRARTLEEQVLDARRRLLGEEHPDTLNAIANLATILYSQGEYDRAHTMAEQVLDAHRRLLGEEHPHTLNAIAGLATTLHSQGEYDRARTMAEQVLDAHRRLLGEEHPHTLNAIAGLATILHSQGEYDRARTLEEQVLDAHRRLLGEEHPHTLNAIAGLATTLHSQGEYDRARTMAEQVLDARRRLLGEEHPQTLNAIANLATTLHSQGETAKAHSLLFDALTASQRAYGKKNTITSHIAWKLVGLLGAPHEANRKRSIVIENLSWLSKEPLNRLSGEQKSIRERIKRFLFGGRKLANRRPSKRKK</sequence>
<name>A0ABV9ETC4_9ACTN</name>
<organism evidence="2 3">
    <name type="scientific">Sphaerisporangium corydalis</name>
    <dbReference type="NCBI Taxonomy" id="1441875"/>
    <lineage>
        <taxon>Bacteria</taxon>
        <taxon>Bacillati</taxon>
        <taxon>Actinomycetota</taxon>
        <taxon>Actinomycetes</taxon>
        <taxon>Streptosporangiales</taxon>
        <taxon>Streptosporangiaceae</taxon>
        <taxon>Sphaerisporangium</taxon>
    </lineage>
</organism>
<protein>
    <submittedName>
        <fullName evidence="2">FxSxx-COOH system tetratricopeptide repeat protein</fullName>
    </submittedName>
</protein>
<proteinExistence type="predicted"/>
<dbReference type="EMBL" id="JBHSFN010000038">
    <property type="protein sequence ID" value="MFC4591847.1"/>
    <property type="molecule type" value="Genomic_DNA"/>
</dbReference>
<comment type="caution">
    <text evidence="2">The sequence shown here is derived from an EMBL/GenBank/DDBJ whole genome shotgun (WGS) entry which is preliminary data.</text>
</comment>
<accession>A0ABV9ETC4</accession>
<dbReference type="Gene3D" id="3.40.50.10140">
    <property type="entry name" value="Toll/interleukin-1 receptor homology (TIR) domain"/>
    <property type="match status" value="1"/>
</dbReference>
<dbReference type="InterPro" id="IPR011990">
    <property type="entry name" value="TPR-like_helical_dom_sf"/>
</dbReference>
<evidence type="ECO:0000313" key="2">
    <source>
        <dbReference type="EMBL" id="MFC4591847.1"/>
    </source>
</evidence>
<dbReference type="PANTHER" id="PTHR46082">
    <property type="entry name" value="ATP/GTP-BINDING PROTEIN-RELATED"/>
    <property type="match status" value="1"/>
</dbReference>
<dbReference type="InterPro" id="IPR019734">
    <property type="entry name" value="TPR_rpt"/>
</dbReference>
<dbReference type="PROSITE" id="PS50104">
    <property type="entry name" value="TIR"/>
    <property type="match status" value="1"/>
</dbReference>
<dbReference type="SUPFAM" id="SSF48452">
    <property type="entry name" value="TPR-like"/>
    <property type="match status" value="4"/>
</dbReference>
<evidence type="ECO:0000313" key="3">
    <source>
        <dbReference type="Proteomes" id="UP001595891"/>
    </source>
</evidence>
<dbReference type="Gene3D" id="3.40.50.300">
    <property type="entry name" value="P-loop containing nucleotide triphosphate hydrolases"/>
    <property type="match status" value="1"/>
</dbReference>
<dbReference type="SMART" id="SM00028">
    <property type="entry name" value="TPR"/>
    <property type="match status" value="7"/>
</dbReference>
<dbReference type="Proteomes" id="UP001595891">
    <property type="component" value="Unassembled WGS sequence"/>
</dbReference>
<dbReference type="PANTHER" id="PTHR46082:SF6">
    <property type="entry name" value="AAA+ ATPASE DOMAIN-CONTAINING PROTEIN-RELATED"/>
    <property type="match status" value="1"/>
</dbReference>
<reference evidence="3" key="1">
    <citation type="journal article" date="2019" name="Int. J. Syst. Evol. Microbiol.">
        <title>The Global Catalogue of Microorganisms (GCM) 10K type strain sequencing project: providing services to taxonomists for standard genome sequencing and annotation.</title>
        <authorList>
            <consortium name="The Broad Institute Genomics Platform"/>
            <consortium name="The Broad Institute Genome Sequencing Center for Infectious Disease"/>
            <person name="Wu L."/>
            <person name="Ma J."/>
        </authorList>
    </citation>
    <scope>NUCLEOTIDE SEQUENCE [LARGE SCALE GENOMIC DNA]</scope>
    <source>
        <strain evidence="3">CCUG 49560</strain>
    </source>
</reference>
<dbReference type="Pfam" id="PF13424">
    <property type="entry name" value="TPR_12"/>
    <property type="match status" value="4"/>
</dbReference>
<dbReference type="NCBIfam" id="NF040586">
    <property type="entry name" value="FxSxx_TPR"/>
    <property type="match status" value="1"/>
</dbReference>
<dbReference type="SUPFAM" id="SSF52540">
    <property type="entry name" value="P-loop containing nucleoside triphosphate hydrolases"/>
    <property type="match status" value="1"/>
</dbReference>
<gene>
    <name evidence="2" type="primary">fxsT</name>
    <name evidence="2" type="ORF">ACFO8L_37565</name>
</gene>
<keyword evidence="3" id="KW-1185">Reference proteome</keyword>
<dbReference type="InterPro" id="IPR035897">
    <property type="entry name" value="Toll_tir_struct_dom_sf"/>
</dbReference>